<dbReference type="Gene3D" id="1.10.3720.10">
    <property type="entry name" value="MetI-like"/>
    <property type="match status" value="1"/>
</dbReference>
<feature type="transmembrane region" description="Helical" evidence="9">
    <location>
        <begin position="163"/>
        <end position="185"/>
    </location>
</feature>
<reference evidence="12" key="2">
    <citation type="journal article" date="2017" name="Stand. Genomic Sci.">
        <title>Genome sequence of the sulfur-oxidizing Bathymodiolus thermophilus gill endosymbiont.</title>
        <authorList>
            <person name="Ponnudurai R."/>
            <person name="Sayavedra L."/>
            <person name="Kleiner M."/>
            <person name="Heiden S.E."/>
            <person name="Thurmer A."/>
            <person name="Felbeck H."/>
            <person name="Schluter R."/>
            <person name="Sievert S.M."/>
            <person name="Daniel R."/>
            <person name="Schweder T."/>
            <person name="Markert S."/>
        </authorList>
    </citation>
    <scope>NUCLEOTIDE SEQUENCE</scope>
    <source>
        <strain evidence="12">BAT/CrabSpa'14</strain>
    </source>
</reference>
<evidence type="ECO:0000259" key="10">
    <source>
        <dbReference type="PROSITE" id="PS50928"/>
    </source>
</evidence>
<sequence length="366" mass="40987">MSIFTLKKPKPAPQAKTGILGWLTKHLFSSKINTVLSLLALYLLYVILPPLIDWMIISADFSAKTNAECTREAACWSYIGEKMNLFMYGLYPLEAHWRPNLLLVITLLIALIVRFSYLFKSFKYKVILSLFAVYPLIAFFLLYGNDFLGITIIETNKWGGLMLTIVVASVGIVASFPIGIFLALGRQSKMKAIQFLSVTYIELIRGIPLITILFMVAVMLPLFFAEGIEFDKLLRALIGITMFQTVYIAEVIRGGLQAVPRGQHEAADASGLSFTQKMVFIILPQALKISIPNIVGSFIALFKDTTLVLIIGIFDMLAIAGLATSDTDWLGRKTEGLVFVAMVTWVLLYLMSHYSKTLEKRFNTEH</sequence>
<reference evidence="11 14" key="3">
    <citation type="submission" date="2017-11" db="EMBL/GenBank/DDBJ databases">
        <title>Genome sequence of the bacterial symbiont EPR9N from a vent mussel Bathymodiolus thermophilus.</title>
        <authorList>
            <person name="Won Y.-J."/>
        </authorList>
    </citation>
    <scope>NUCLEOTIDE SEQUENCE [LARGE SCALE GENOMIC DNA]</scope>
    <source>
        <strain evidence="11 14">EPR9N</strain>
    </source>
</reference>
<dbReference type="GO" id="GO:0006865">
    <property type="term" value="P:amino acid transport"/>
    <property type="evidence" value="ECO:0007669"/>
    <property type="project" value="UniProtKB-KW"/>
</dbReference>
<dbReference type="InterPro" id="IPR035906">
    <property type="entry name" value="MetI-like_sf"/>
</dbReference>
<evidence type="ECO:0000313" key="12">
    <source>
        <dbReference type="EMBL" id="OIR25771.1"/>
    </source>
</evidence>
<evidence type="ECO:0000256" key="3">
    <source>
        <dbReference type="ARBA" id="ARBA00022448"/>
    </source>
</evidence>
<keyword evidence="4" id="KW-1003">Cell membrane</keyword>
<evidence type="ECO:0000256" key="2">
    <source>
        <dbReference type="ARBA" id="ARBA00010072"/>
    </source>
</evidence>
<dbReference type="OrthoDB" id="9771188at2"/>
<feature type="transmembrane region" description="Helical" evidence="9">
    <location>
        <begin position="35"/>
        <end position="57"/>
    </location>
</feature>
<dbReference type="SUPFAM" id="SSF161098">
    <property type="entry name" value="MetI-like"/>
    <property type="match status" value="1"/>
</dbReference>
<dbReference type="NCBIfam" id="TIGR01726">
    <property type="entry name" value="HEQRo_perm_3TM"/>
    <property type="match status" value="1"/>
</dbReference>
<feature type="transmembrane region" description="Helical" evidence="9">
    <location>
        <begin position="101"/>
        <end position="119"/>
    </location>
</feature>
<name>A0A1J5TY37_9GAMM</name>
<comment type="subcellular location">
    <subcellularLocation>
        <location evidence="1">Cell inner membrane</location>
        <topology evidence="1">Multi-pass membrane protein</topology>
    </subcellularLocation>
    <subcellularLocation>
        <location evidence="9">Cell membrane</location>
        <topology evidence="9">Multi-pass membrane protein</topology>
    </subcellularLocation>
</comment>
<dbReference type="KEGG" id="bthg:MS2017_1090"/>
<evidence type="ECO:0000313" key="14">
    <source>
        <dbReference type="Proteomes" id="UP000278334"/>
    </source>
</evidence>
<accession>A0A1J5TY37</accession>
<comment type="similarity">
    <text evidence="2">Belongs to the binding-protein-dependent transport system permease family. HisMQ subfamily.</text>
</comment>
<feature type="transmembrane region" description="Helical" evidence="9">
    <location>
        <begin position="206"/>
        <end position="224"/>
    </location>
</feature>
<evidence type="ECO:0000256" key="8">
    <source>
        <dbReference type="ARBA" id="ARBA00023136"/>
    </source>
</evidence>
<dbReference type="GO" id="GO:0043190">
    <property type="term" value="C:ATP-binding cassette (ABC) transporter complex"/>
    <property type="evidence" value="ECO:0007669"/>
    <property type="project" value="InterPro"/>
</dbReference>
<dbReference type="EMBL" id="CP024634">
    <property type="protein sequence ID" value="AYQ56796.1"/>
    <property type="molecule type" value="Genomic_DNA"/>
</dbReference>
<dbReference type="AlphaFoldDB" id="A0A1J5TY37"/>
<evidence type="ECO:0000256" key="9">
    <source>
        <dbReference type="RuleBase" id="RU363032"/>
    </source>
</evidence>
<dbReference type="PROSITE" id="PS50928">
    <property type="entry name" value="ABC_TM1"/>
    <property type="match status" value="1"/>
</dbReference>
<feature type="transmembrane region" description="Helical" evidence="9">
    <location>
        <begin position="307"/>
        <end position="324"/>
    </location>
</feature>
<dbReference type="GO" id="GO:0022857">
    <property type="term" value="F:transmembrane transporter activity"/>
    <property type="evidence" value="ECO:0007669"/>
    <property type="project" value="InterPro"/>
</dbReference>
<keyword evidence="3 9" id="KW-0813">Transport</keyword>
<proteinExistence type="inferred from homology"/>
<dbReference type="Proteomes" id="UP000182798">
    <property type="component" value="Unassembled WGS sequence"/>
</dbReference>
<keyword evidence="5 9" id="KW-0812">Transmembrane</keyword>
<dbReference type="Proteomes" id="UP000278334">
    <property type="component" value="Chromosome"/>
</dbReference>
<dbReference type="Pfam" id="PF00528">
    <property type="entry name" value="BPD_transp_1"/>
    <property type="match status" value="1"/>
</dbReference>
<feature type="transmembrane region" description="Helical" evidence="9">
    <location>
        <begin position="126"/>
        <end position="143"/>
    </location>
</feature>
<dbReference type="InterPro" id="IPR010065">
    <property type="entry name" value="AA_ABC_transptr_permease_3TM"/>
</dbReference>
<reference evidence="13" key="1">
    <citation type="submission" date="2016-09" db="EMBL/GenBank/DDBJ databases">
        <title>Genome Sequence of Bathymodiolus thermophilus sulfur-oxidizing gill endosymbiont.</title>
        <authorList>
            <person name="Ponnudurai R."/>
            <person name="Kleiner M."/>
            <person name="Sayavedra L."/>
            <person name="Thuermer A."/>
            <person name="Felbeck H."/>
            <person name="Schlueter R."/>
            <person name="Schweder T."/>
            <person name="Markert S."/>
        </authorList>
    </citation>
    <scope>NUCLEOTIDE SEQUENCE [LARGE SCALE GENOMIC DNA]</scope>
    <source>
        <strain evidence="13">BAT/CrabSpa'14</strain>
    </source>
</reference>
<dbReference type="RefSeq" id="WP_071563205.1">
    <property type="nucleotide sequence ID" value="NZ_CP024634.1"/>
</dbReference>
<evidence type="ECO:0000256" key="4">
    <source>
        <dbReference type="ARBA" id="ARBA00022475"/>
    </source>
</evidence>
<keyword evidence="8 9" id="KW-0472">Membrane</keyword>
<evidence type="ECO:0000256" key="6">
    <source>
        <dbReference type="ARBA" id="ARBA00022970"/>
    </source>
</evidence>
<gene>
    <name evidence="12" type="ORF">BGC33_15480</name>
    <name evidence="11" type="ORF">MS2017_1090</name>
</gene>
<dbReference type="PANTHER" id="PTHR30614:SF41">
    <property type="entry name" value="INNER MEMBRANE AMINO-ACID ABC TRANSPORTER PERMEASE PROTEIN YHDY"/>
    <property type="match status" value="1"/>
</dbReference>
<dbReference type="InterPro" id="IPR000515">
    <property type="entry name" value="MetI-like"/>
</dbReference>
<protein>
    <submittedName>
        <fullName evidence="12">Amino acid ABC transporter permease</fullName>
    </submittedName>
</protein>
<evidence type="ECO:0000313" key="11">
    <source>
        <dbReference type="EMBL" id="AYQ56796.1"/>
    </source>
</evidence>
<feature type="domain" description="ABC transmembrane type-1" evidence="10">
    <location>
        <begin position="161"/>
        <end position="351"/>
    </location>
</feature>
<keyword evidence="6" id="KW-0029">Amino-acid transport</keyword>
<evidence type="ECO:0000256" key="7">
    <source>
        <dbReference type="ARBA" id="ARBA00022989"/>
    </source>
</evidence>
<dbReference type="EMBL" id="MIQH01000001">
    <property type="protein sequence ID" value="OIR25771.1"/>
    <property type="molecule type" value="Genomic_DNA"/>
</dbReference>
<evidence type="ECO:0000256" key="1">
    <source>
        <dbReference type="ARBA" id="ARBA00004429"/>
    </source>
</evidence>
<evidence type="ECO:0000256" key="5">
    <source>
        <dbReference type="ARBA" id="ARBA00022692"/>
    </source>
</evidence>
<dbReference type="InterPro" id="IPR043429">
    <property type="entry name" value="ArtM/GltK/GlnP/TcyL/YhdX-like"/>
</dbReference>
<dbReference type="CDD" id="cd06261">
    <property type="entry name" value="TM_PBP2"/>
    <property type="match status" value="1"/>
</dbReference>
<keyword evidence="7 9" id="KW-1133">Transmembrane helix</keyword>
<dbReference type="PANTHER" id="PTHR30614">
    <property type="entry name" value="MEMBRANE COMPONENT OF AMINO ACID ABC TRANSPORTER"/>
    <property type="match status" value="1"/>
</dbReference>
<feature type="transmembrane region" description="Helical" evidence="9">
    <location>
        <begin position="336"/>
        <end position="354"/>
    </location>
</feature>
<feature type="transmembrane region" description="Helical" evidence="9">
    <location>
        <begin position="277"/>
        <end position="301"/>
    </location>
</feature>
<evidence type="ECO:0000313" key="13">
    <source>
        <dbReference type="Proteomes" id="UP000182798"/>
    </source>
</evidence>
<organism evidence="12 13">
    <name type="scientific">Bathymodiolus thermophilus thioautotrophic gill symbiont</name>
    <dbReference type="NCBI Taxonomy" id="2360"/>
    <lineage>
        <taxon>Bacteria</taxon>
        <taxon>Pseudomonadati</taxon>
        <taxon>Pseudomonadota</taxon>
        <taxon>Gammaproteobacteria</taxon>
        <taxon>sulfur-oxidizing symbionts</taxon>
    </lineage>
</organism>